<feature type="compositionally biased region" description="Pro residues" evidence="6">
    <location>
        <begin position="96"/>
        <end position="117"/>
    </location>
</feature>
<feature type="compositionally biased region" description="Polar residues" evidence="6">
    <location>
        <begin position="643"/>
        <end position="667"/>
    </location>
</feature>
<evidence type="ECO:0000256" key="4">
    <source>
        <dbReference type="ARBA" id="ARBA00023038"/>
    </source>
</evidence>
<dbReference type="Pfam" id="PF00412">
    <property type="entry name" value="LIM"/>
    <property type="match status" value="2"/>
</dbReference>
<feature type="compositionally biased region" description="Pro residues" evidence="6">
    <location>
        <begin position="687"/>
        <end position="705"/>
    </location>
</feature>
<feature type="compositionally biased region" description="Low complexity" evidence="6">
    <location>
        <begin position="72"/>
        <end position="95"/>
    </location>
</feature>
<keyword evidence="4 5" id="KW-0440">LIM domain</keyword>
<feature type="compositionally biased region" description="Low complexity" evidence="6">
    <location>
        <begin position="487"/>
        <end position="502"/>
    </location>
</feature>
<evidence type="ECO:0000256" key="1">
    <source>
        <dbReference type="ARBA" id="ARBA00022723"/>
    </source>
</evidence>
<keyword evidence="2" id="KW-0677">Repeat</keyword>
<dbReference type="PANTHER" id="PTHR24205">
    <property type="entry name" value="FOUR AND A HALF LIM DOMAINS PROTEIN"/>
    <property type="match status" value="1"/>
</dbReference>
<dbReference type="InterPro" id="IPR001781">
    <property type="entry name" value="Znf_LIM"/>
</dbReference>
<evidence type="ECO:0000256" key="3">
    <source>
        <dbReference type="ARBA" id="ARBA00022833"/>
    </source>
</evidence>
<dbReference type="EMBL" id="KZ857420">
    <property type="protein sequence ID" value="RDX47304.1"/>
    <property type="molecule type" value="Genomic_DNA"/>
</dbReference>
<feature type="compositionally biased region" description="Polar residues" evidence="6">
    <location>
        <begin position="31"/>
        <end position="42"/>
    </location>
</feature>
<evidence type="ECO:0000256" key="2">
    <source>
        <dbReference type="ARBA" id="ARBA00022737"/>
    </source>
</evidence>
<evidence type="ECO:0000313" key="9">
    <source>
        <dbReference type="Proteomes" id="UP000256964"/>
    </source>
</evidence>
<dbReference type="Gene3D" id="2.10.110.10">
    <property type="entry name" value="Cysteine Rich Protein"/>
    <property type="match status" value="3"/>
</dbReference>
<dbReference type="GO" id="GO:0003712">
    <property type="term" value="F:transcription coregulator activity"/>
    <property type="evidence" value="ECO:0007669"/>
    <property type="project" value="TreeGrafter"/>
</dbReference>
<dbReference type="GO" id="GO:0046872">
    <property type="term" value="F:metal ion binding"/>
    <property type="evidence" value="ECO:0007669"/>
    <property type="project" value="UniProtKB-KW"/>
</dbReference>
<dbReference type="GO" id="GO:0030695">
    <property type="term" value="F:GTPase regulator activity"/>
    <property type="evidence" value="ECO:0007669"/>
    <property type="project" value="UniProtKB-ARBA"/>
</dbReference>
<sequence length="1050" mass="112312">MAQSGYSTYYPQAAYAYPPSQPQTQAYDPRLQQQYAAQYQHGSYTQPPPQQSYPYTHSPQRPPSRIDPVQYSSGQPNGPLSSPLPQQPQYGQYYPPRSPQPYNHPPATNPYPSPVSPQTPHSGTPQPGRRPLPDPRGLPPAAANGHGYAPQHTPSPGPYPGSHRPTQSVPTFPVDPPANALSRIPSGQGASPTSSAFSTTSASPPRPLPLPRSVGSFDLASSRSQPEVQPQSPPKRALPEPHPSPTREQPGRSPEPLPAQGQKFVPLWRRALPQPGGSTTSSQAQAPMERRSTVSGTGRPLPSPGQTSTALVTPKDPLVRTGTLPPHLQLQHVSSTPQLSQPSQPSQTPIQPPNPPARAPRPVATPSSATNPPASRFSARERSRTLPMPTAAPSYPLPPQPANAQAQPLSGQPISESPISSDDEELTNALLERHQRSPSPQFGIRDLPSRNTQSTFAGGEVDTTPRARRELPSPDPPSPVQGDSSLAMRMAAVSLRSASASSTFRPTHGHSHSLSSANGSRPMPQPPAAQPKQQQGGWPAALPPLPRAPVSPTPLSAPPTQSTFAQMQARALPQPTRSNTSAVSSMPFSRPRSPRKGDLDLSLDDAPPPSLRRSPAPPSSFSQSPSRSPAPSNGHLPHAPPLSSRSHTAPSSTALQRTASDATSVFSLSKFPTPPKHEPASPSKPAFRPPSPAKSSPTPPSPAKPQFPARAHSPVKFQPPASAREQSQSTPRIPKISFPASADGDSDEDDMDGGPVINICGPGESRGGASPSLPRISFGDDDGLPSINVGGAEDGPAIPQISLPGESSSASTKKNQAQTRKMQETLSNPRLEAAKRSGLVCGGCGGPIIGRIVSAMDMRWHPGCFRCCVCDELLENLSSYAHDGRPYCHLDYHEQFAPRCYHCETAIVDERFITLDDPELGKRTYHEQHFFCAECGDPFLPPSIPGAPSRTFAGDGAFTASADDDVGFTVYKGHPYCEACHVRLRMPKCKKCKKSIRDGMQAVEALGGKWCWECFTCASCDQPFENPAFFQRDGKPFCERCFSIMIRNEI</sequence>
<feature type="compositionally biased region" description="Low complexity" evidence="6">
    <location>
        <begin position="1"/>
        <end position="27"/>
    </location>
</feature>
<feature type="compositionally biased region" description="Pro residues" evidence="6">
    <location>
        <begin position="606"/>
        <end position="618"/>
    </location>
</feature>
<feature type="compositionally biased region" description="Low complexity" evidence="6">
    <location>
        <begin position="530"/>
        <end position="540"/>
    </location>
</feature>
<organism evidence="8 9">
    <name type="scientific">Lentinus brumalis</name>
    <dbReference type="NCBI Taxonomy" id="2498619"/>
    <lineage>
        <taxon>Eukaryota</taxon>
        <taxon>Fungi</taxon>
        <taxon>Dikarya</taxon>
        <taxon>Basidiomycota</taxon>
        <taxon>Agaricomycotina</taxon>
        <taxon>Agaricomycetes</taxon>
        <taxon>Polyporales</taxon>
        <taxon>Polyporaceae</taxon>
        <taxon>Lentinus</taxon>
    </lineage>
</organism>
<keyword evidence="9" id="KW-1185">Reference proteome</keyword>
<dbReference type="GO" id="GO:0005634">
    <property type="term" value="C:nucleus"/>
    <property type="evidence" value="ECO:0007669"/>
    <property type="project" value="TreeGrafter"/>
</dbReference>
<dbReference type="PANTHER" id="PTHR24205:SF16">
    <property type="entry name" value="GH01042P-RELATED"/>
    <property type="match status" value="1"/>
</dbReference>
<feature type="compositionally biased region" description="Polar residues" evidence="6">
    <location>
        <begin position="805"/>
        <end position="826"/>
    </location>
</feature>
<dbReference type="PROSITE" id="PS50023">
    <property type="entry name" value="LIM_DOMAIN_2"/>
    <property type="match status" value="2"/>
</dbReference>
<keyword evidence="3 5" id="KW-0862">Zinc</keyword>
<gene>
    <name evidence="8" type="ORF">OH76DRAFT_1406210</name>
</gene>
<protein>
    <recommendedName>
        <fullName evidence="7">LIM zinc-binding domain-containing protein</fullName>
    </recommendedName>
</protein>
<reference evidence="8 9" key="1">
    <citation type="journal article" date="2018" name="Biotechnol. Biofuels">
        <title>Integrative visual omics of the white-rot fungus Polyporus brumalis exposes the biotechnological potential of its oxidative enzymes for delignifying raw plant biomass.</title>
        <authorList>
            <person name="Miyauchi S."/>
            <person name="Rancon A."/>
            <person name="Drula E."/>
            <person name="Hage H."/>
            <person name="Chaduli D."/>
            <person name="Favel A."/>
            <person name="Grisel S."/>
            <person name="Henrissat B."/>
            <person name="Herpoel-Gimbert I."/>
            <person name="Ruiz-Duenas F.J."/>
            <person name="Chevret D."/>
            <person name="Hainaut M."/>
            <person name="Lin J."/>
            <person name="Wang M."/>
            <person name="Pangilinan J."/>
            <person name="Lipzen A."/>
            <person name="Lesage-Meessen L."/>
            <person name="Navarro D."/>
            <person name="Riley R."/>
            <person name="Grigoriev I.V."/>
            <person name="Zhou S."/>
            <person name="Raouche S."/>
            <person name="Rosso M.N."/>
        </authorList>
    </citation>
    <scope>NUCLEOTIDE SEQUENCE [LARGE SCALE GENOMIC DNA]</scope>
    <source>
        <strain evidence="8 9">BRFM 1820</strain>
    </source>
</reference>
<dbReference type="CDD" id="cd08368">
    <property type="entry name" value="LIM"/>
    <property type="match status" value="3"/>
</dbReference>
<evidence type="ECO:0000256" key="6">
    <source>
        <dbReference type="SAM" id="MobiDB-lite"/>
    </source>
</evidence>
<dbReference type="PROSITE" id="PS00478">
    <property type="entry name" value="LIM_DOMAIN_1"/>
    <property type="match status" value="1"/>
</dbReference>
<feature type="compositionally biased region" description="Pro residues" evidence="6">
    <location>
        <begin position="541"/>
        <end position="557"/>
    </location>
</feature>
<evidence type="ECO:0000256" key="5">
    <source>
        <dbReference type="PROSITE-ProRule" id="PRU00125"/>
    </source>
</evidence>
<feature type="compositionally biased region" description="Polar residues" evidence="6">
    <location>
        <begin position="219"/>
        <end position="230"/>
    </location>
</feature>
<name>A0A371D430_9APHY</name>
<dbReference type="Proteomes" id="UP000256964">
    <property type="component" value="Unassembled WGS sequence"/>
</dbReference>
<feature type="compositionally biased region" description="Low complexity" evidence="6">
    <location>
        <begin position="402"/>
        <end position="420"/>
    </location>
</feature>
<feature type="compositionally biased region" description="Polar residues" evidence="6">
    <location>
        <begin position="276"/>
        <end position="285"/>
    </location>
</feature>
<accession>A0A371D430</accession>
<feature type="region of interest" description="Disordered" evidence="6">
    <location>
        <begin position="1"/>
        <end position="826"/>
    </location>
</feature>
<keyword evidence="1 5" id="KW-0479">Metal-binding</keyword>
<dbReference type="SMART" id="SM00132">
    <property type="entry name" value="LIM"/>
    <property type="match status" value="3"/>
</dbReference>
<dbReference type="OrthoDB" id="15567at2759"/>
<feature type="domain" description="LIM zinc-binding" evidence="7">
    <location>
        <begin position="987"/>
        <end position="1048"/>
    </location>
</feature>
<feature type="domain" description="LIM zinc-binding" evidence="7">
    <location>
        <begin position="839"/>
        <end position="898"/>
    </location>
</feature>
<dbReference type="SUPFAM" id="SSF57716">
    <property type="entry name" value="Glucocorticoid receptor-like (DNA-binding domain)"/>
    <property type="match status" value="4"/>
</dbReference>
<evidence type="ECO:0000259" key="7">
    <source>
        <dbReference type="PROSITE" id="PS50023"/>
    </source>
</evidence>
<dbReference type="STRING" id="139420.A0A371D430"/>
<feature type="compositionally biased region" description="Basic and acidic residues" evidence="6">
    <location>
        <begin position="463"/>
        <end position="472"/>
    </location>
</feature>
<feature type="compositionally biased region" description="Low complexity" evidence="6">
    <location>
        <begin position="619"/>
        <end position="632"/>
    </location>
</feature>
<dbReference type="AlphaFoldDB" id="A0A371D430"/>
<proteinExistence type="predicted"/>
<feature type="compositionally biased region" description="Pro residues" evidence="6">
    <location>
        <begin position="128"/>
        <end position="138"/>
    </location>
</feature>
<feature type="compositionally biased region" description="Pro residues" evidence="6">
    <location>
        <begin position="350"/>
        <end position="359"/>
    </location>
</feature>
<feature type="compositionally biased region" description="Low complexity" evidence="6">
    <location>
        <begin position="190"/>
        <end position="203"/>
    </location>
</feature>
<feature type="compositionally biased region" description="Low complexity" evidence="6">
    <location>
        <begin position="360"/>
        <end position="370"/>
    </location>
</feature>
<feature type="compositionally biased region" description="Low complexity" evidence="6">
    <location>
        <begin position="334"/>
        <end position="349"/>
    </location>
</feature>
<evidence type="ECO:0000313" key="8">
    <source>
        <dbReference type="EMBL" id="RDX47304.1"/>
    </source>
</evidence>